<evidence type="ECO:0000256" key="8">
    <source>
        <dbReference type="ARBA" id="ARBA00023326"/>
    </source>
</evidence>
<dbReference type="PANTHER" id="PTHR22298">
    <property type="entry name" value="ENDO-1,4-BETA-GLUCANASE"/>
    <property type="match status" value="1"/>
</dbReference>
<dbReference type="InterPro" id="IPR012341">
    <property type="entry name" value="6hp_glycosidase-like_sf"/>
</dbReference>
<evidence type="ECO:0000256" key="2">
    <source>
        <dbReference type="ARBA" id="ARBA00007072"/>
    </source>
</evidence>
<keyword evidence="8" id="KW-0624">Polysaccharide degradation</keyword>
<accession>W7TV30</accession>
<name>W7TV30_9STRA</name>
<comment type="catalytic activity">
    <reaction evidence="1">
        <text>Endohydrolysis of (1-&gt;4)-beta-D-glucosidic linkages in cellulose, lichenin and cereal beta-D-glucans.</text>
        <dbReference type="EC" id="3.2.1.4"/>
    </reaction>
</comment>
<evidence type="ECO:0000256" key="5">
    <source>
        <dbReference type="ARBA" id="ARBA00023001"/>
    </source>
</evidence>
<dbReference type="EC" id="3.2.1.4" evidence="3"/>
<evidence type="ECO:0000313" key="11">
    <source>
        <dbReference type="EMBL" id="EWM29977.1"/>
    </source>
</evidence>
<evidence type="ECO:0000256" key="3">
    <source>
        <dbReference type="ARBA" id="ARBA00012601"/>
    </source>
</evidence>
<dbReference type="SUPFAM" id="SSF48208">
    <property type="entry name" value="Six-hairpin glycosidases"/>
    <property type="match status" value="1"/>
</dbReference>
<dbReference type="Gene3D" id="1.50.10.10">
    <property type="match status" value="1"/>
</dbReference>
<feature type="signal peptide" evidence="9">
    <location>
        <begin position="1"/>
        <end position="21"/>
    </location>
</feature>
<dbReference type="Pfam" id="PF00759">
    <property type="entry name" value="Glyco_hydro_9"/>
    <property type="match status" value="1"/>
</dbReference>
<dbReference type="OrthoDB" id="10257085at2759"/>
<organism evidence="11 12">
    <name type="scientific">Nannochloropsis gaditana</name>
    <dbReference type="NCBI Taxonomy" id="72520"/>
    <lineage>
        <taxon>Eukaryota</taxon>
        <taxon>Sar</taxon>
        <taxon>Stramenopiles</taxon>
        <taxon>Ochrophyta</taxon>
        <taxon>Eustigmatophyceae</taxon>
        <taxon>Eustigmatales</taxon>
        <taxon>Monodopsidaceae</taxon>
        <taxon>Nannochloropsis</taxon>
    </lineage>
</organism>
<comment type="caution">
    <text evidence="11">The sequence shown here is derived from an EMBL/GenBank/DDBJ whole genome shotgun (WGS) entry which is preliminary data.</text>
</comment>
<dbReference type="GO" id="GO:0030245">
    <property type="term" value="P:cellulose catabolic process"/>
    <property type="evidence" value="ECO:0007669"/>
    <property type="project" value="UniProtKB-KW"/>
</dbReference>
<keyword evidence="12" id="KW-1185">Reference proteome</keyword>
<keyword evidence="4" id="KW-0378">Hydrolase</keyword>
<dbReference type="InterPro" id="IPR001701">
    <property type="entry name" value="Glyco_hydro_9"/>
</dbReference>
<keyword evidence="9" id="KW-0732">Signal</keyword>
<keyword evidence="6" id="KW-0119">Carbohydrate metabolism</keyword>
<comment type="similarity">
    <text evidence="2">Belongs to the glycosyl hydrolase 9 (cellulase E) family.</text>
</comment>
<sequence length="493" mass="54147">MRIAPSLLFVALATSVSVTSSSSNTRLSPPKAIADEPLNYGEVLYLSSLFYEAQRAGALPSSNRIPWRGDSALKDGSDKGLDLSGGWYDAGDHLKFALTTGFTVSTLAWSLLEFPDAYDSVNERSVMMDTIKWGLDWLLKAHYKPDALVYQIASFDDHSYWGPPEAFPKKMKRPSFEINPKHPGSDIAGEVSAAFAAASLVFAESDSVYSHTLLVHARQLFDFADKHRGIGSKDFYGSTGYLDELAWAAVWLFKATGEADYLHKAEKFFDACCGGKDGTTKVDYDWGEKGPGVQLMLYHLTQAEKYRQGITNYLQTWLKKPKTPKGLTFFSPWGSNRYTANTAFIALMAATYGLNPSKYSAWAESEITYILTAGGKVNPDTGKPKYSYLIGFGEDFPRAPHHRSSSCKGTKCDCSRKPHPYILYGALVGGPGEKDDYVDDCTDYQKNVSHGWTREGGAPACTGRRGARKGWGGWRAGKGSGGYVRTPAWNSAP</sequence>
<dbReference type="EMBL" id="AZIL01000091">
    <property type="protein sequence ID" value="EWM29977.1"/>
    <property type="molecule type" value="Genomic_DNA"/>
</dbReference>
<feature type="chain" id="PRO_5004904686" description="cellulase" evidence="9">
    <location>
        <begin position="22"/>
        <end position="493"/>
    </location>
</feature>
<gene>
    <name evidence="11" type="ORF">Naga_100360g3</name>
</gene>
<evidence type="ECO:0000259" key="10">
    <source>
        <dbReference type="Pfam" id="PF00759"/>
    </source>
</evidence>
<dbReference type="Proteomes" id="UP000019335">
    <property type="component" value="Chromosome 2"/>
</dbReference>
<feature type="domain" description="Glycoside hydrolase family 9" evidence="10">
    <location>
        <begin position="40"/>
        <end position="447"/>
    </location>
</feature>
<evidence type="ECO:0000256" key="7">
    <source>
        <dbReference type="ARBA" id="ARBA00023295"/>
    </source>
</evidence>
<evidence type="ECO:0000256" key="6">
    <source>
        <dbReference type="ARBA" id="ARBA00023277"/>
    </source>
</evidence>
<dbReference type="InterPro" id="IPR008928">
    <property type="entry name" value="6-hairpin_glycosidase_sf"/>
</dbReference>
<keyword evidence="7" id="KW-0326">Glycosidase</keyword>
<reference evidence="11 12" key="1">
    <citation type="journal article" date="2014" name="Mol. Plant">
        <title>Chromosome Scale Genome Assembly and Transcriptome Profiling of Nannochloropsis gaditana in Nitrogen Depletion.</title>
        <authorList>
            <person name="Corteggiani Carpinelli E."/>
            <person name="Telatin A."/>
            <person name="Vitulo N."/>
            <person name="Forcato C."/>
            <person name="D'Angelo M."/>
            <person name="Schiavon R."/>
            <person name="Vezzi A."/>
            <person name="Giacometti G.M."/>
            <person name="Morosinotto T."/>
            <person name="Valle G."/>
        </authorList>
    </citation>
    <scope>NUCLEOTIDE SEQUENCE [LARGE SCALE GENOMIC DNA]</scope>
    <source>
        <strain evidence="11 12">B-31</strain>
    </source>
</reference>
<evidence type="ECO:0000256" key="4">
    <source>
        <dbReference type="ARBA" id="ARBA00022801"/>
    </source>
</evidence>
<evidence type="ECO:0000256" key="1">
    <source>
        <dbReference type="ARBA" id="ARBA00000966"/>
    </source>
</evidence>
<evidence type="ECO:0000256" key="9">
    <source>
        <dbReference type="SAM" id="SignalP"/>
    </source>
</evidence>
<evidence type="ECO:0000313" key="12">
    <source>
        <dbReference type="Proteomes" id="UP000019335"/>
    </source>
</evidence>
<keyword evidence="5" id="KW-0136">Cellulose degradation</keyword>
<dbReference type="GO" id="GO:0008810">
    <property type="term" value="F:cellulase activity"/>
    <property type="evidence" value="ECO:0007669"/>
    <property type="project" value="UniProtKB-EC"/>
</dbReference>
<proteinExistence type="inferred from homology"/>
<dbReference type="AlphaFoldDB" id="W7TV30"/>
<protein>
    <recommendedName>
        <fullName evidence="3">cellulase</fullName>
        <ecNumber evidence="3">3.2.1.4</ecNumber>
    </recommendedName>
</protein>